<organism evidence="3">
    <name type="scientific">uncultured Caudovirales phage</name>
    <dbReference type="NCBI Taxonomy" id="2100421"/>
    <lineage>
        <taxon>Viruses</taxon>
        <taxon>Duplodnaviria</taxon>
        <taxon>Heunggongvirae</taxon>
        <taxon>Uroviricota</taxon>
        <taxon>Caudoviricetes</taxon>
        <taxon>Peduoviridae</taxon>
        <taxon>Maltschvirus</taxon>
        <taxon>Maltschvirus maltsch</taxon>
    </lineage>
</organism>
<dbReference type="SUPFAM" id="SSF47413">
    <property type="entry name" value="lambda repressor-like DNA-binding domains"/>
    <property type="match status" value="1"/>
</dbReference>
<dbReference type="EMBL" id="MF417875">
    <property type="protein sequence ID" value="ASN68322.1"/>
    <property type="molecule type" value="Genomic_DNA"/>
</dbReference>
<proteinExistence type="predicted"/>
<gene>
    <name evidence="3" type="ORF">10S11_60</name>
</gene>
<dbReference type="PANTHER" id="PTHR46797:SF1">
    <property type="entry name" value="METHYLPHOSPHONATE SYNTHASE"/>
    <property type="match status" value="1"/>
</dbReference>
<dbReference type="GO" id="GO:0003677">
    <property type="term" value="F:DNA binding"/>
    <property type="evidence" value="ECO:0007669"/>
    <property type="project" value="UniProtKB-KW"/>
</dbReference>
<evidence type="ECO:0000313" key="3">
    <source>
        <dbReference type="EMBL" id="ASN68322.1"/>
    </source>
</evidence>
<dbReference type="InterPro" id="IPR010982">
    <property type="entry name" value="Lambda_DNA-bd_dom_sf"/>
</dbReference>
<name>A0A2H4J076_9CAUD</name>
<reference evidence="3" key="1">
    <citation type="submission" date="2017-06" db="EMBL/GenBank/DDBJ databases">
        <title>Novel phages from South African skin metaviromes.</title>
        <authorList>
            <person name="van Zyl L.J."/>
            <person name="Abrahams Y."/>
            <person name="Stander E.A."/>
            <person name="Kirby B.M."/>
            <person name="Clavaud C."/>
            <person name="Farcet C."/>
            <person name="Breton L."/>
            <person name="Trindade M.I."/>
        </authorList>
    </citation>
    <scope>NUCLEOTIDE SEQUENCE</scope>
</reference>
<dbReference type="PROSITE" id="PS50943">
    <property type="entry name" value="HTH_CROC1"/>
    <property type="match status" value="1"/>
</dbReference>
<dbReference type="PANTHER" id="PTHR46797">
    <property type="entry name" value="HTH-TYPE TRANSCRIPTIONAL REGULATOR"/>
    <property type="match status" value="1"/>
</dbReference>
<feature type="domain" description="HTH cro/C1-type" evidence="2">
    <location>
        <begin position="15"/>
        <end position="70"/>
    </location>
</feature>
<dbReference type="SMART" id="SM00530">
    <property type="entry name" value="HTH_XRE"/>
    <property type="match status" value="1"/>
</dbReference>
<evidence type="ECO:0000259" key="2">
    <source>
        <dbReference type="PROSITE" id="PS50943"/>
    </source>
</evidence>
<keyword evidence="1" id="KW-0238">DNA-binding</keyword>
<dbReference type="Gene3D" id="1.10.260.40">
    <property type="entry name" value="lambda repressor-like DNA-binding domains"/>
    <property type="match status" value="1"/>
</dbReference>
<protein>
    <submittedName>
        <fullName evidence="3">Putative helix-turn-helix domain protein</fullName>
    </submittedName>
</protein>
<dbReference type="GO" id="GO:0003700">
    <property type="term" value="F:DNA-binding transcription factor activity"/>
    <property type="evidence" value="ECO:0007669"/>
    <property type="project" value="TreeGrafter"/>
</dbReference>
<dbReference type="CDD" id="cd00093">
    <property type="entry name" value="HTH_XRE"/>
    <property type="match status" value="1"/>
</dbReference>
<sequence>MGVIMDTISTLGLNIKRIREKKGISAYRLAKDACVGSATLSQIETGKRQSLNTNTIEKIATVLSVTTDELLSMENTNKCITTDIHKIINQLNISDITLDNATLSNLEKKQITMTLKNCIEIIRLQRKEPRD</sequence>
<dbReference type="Pfam" id="PF01381">
    <property type="entry name" value="HTH_3"/>
    <property type="match status" value="1"/>
</dbReference>
<dbReference type="InterPro" id="IPR050807">
    <property type="entry name" value="TransReg_Diox_bact_type"/>
</dbReference>
<dbReference type="InterPro" id="IPR001387">
    <property type="entry name" value="Cro/C1-type_HTH"/>
</dbReference>
<accession>A0A2H4J076</accession>
<evidence type="ECO:0000256" key="1">
    <source>
        <dbReference type="ARBA" id="ARBA00023125"/>
    </source>
</evidence>